<reference evidence="1 2" key="1">
    <citation type="submission" date="2020-03" db="EMBL/GenBank/DDBJ databases">
        <title>Genomic Encyclopedia of Type Strains, Phase IV (KMG-IV): sequencing the most valuable type-strain genomes for metagenomic binning, comparative biology and taxonomic classification.</title>
        <authorList>
            <person name="Goeker M."/>
        </authorList>
    </citation>
    <scope>NUCLEOTIDE SEQUENCE [LARGE SCALE GENOMIC DNA]</scope>
    <source>
        <strain evidence="1 2">DSM 4733</strain>
    </source>
</reference>
<dbReference type="Proteomes" id="UP000564677">
    <property type="component" value="Unassembled WGS sequence"/>
</dbReference>
<proteinExistence type="predicted"/>
<dbReference type="RefSeq" id="WP_167300250.1">
    <property type="nucleotide sequence ID" value="NZ_JAASQV010000002.1"/>
</dbReference>
<accession>A0A7X5V138</accession>
<name>A0A7X5V138_9SPHN</name>
<dbReference type="AlphaFoldDB" id="A0A7X5V138"/>
<dbReference type="EMBL" id="JAASQV010000002">
    <property type="protein sequence ID" value="NIJ65947.1"/>
    <property type="molecule type" value="Genomic_DNA"/>
</dbReference>
<keyword evidence="2" id="KW-1185">Reference proteome</keyword>
<evidence type="ECO:0000313" key="2">
    <source>
        <dbReference type="Proteomes" id="UP000564677"/>
    </source>
</evidence>
<sequence length="123" mass="13596">MYLELEASDANRASFPDCQIGSFVASDREISFRSDGIFVEDIGFIGPDANVQCVISGPIQLREYADGVWVDIEINPSVGLREICEWNASEGNLIFAGFESVSGLWAEYRVTSFSMSMSISHEQ</sequence>
<organism evidence="1 2">
    <name type="scientific">Sphingomonas leidyi</name>
    <dbReference type="NCBI Taxonomy" id="68569"/>
    <lineage>
        <taxon>Bacteria</taxon>
        <taxon>Pseudomonadati</taxon>
        <taxon>Pseudomonadota</taxon>
        <taxon>Alphaproteobacteria</taxon>
        <taxon>Sphingomonadales</taxon>
        <taxon>Sphingomonadaceae</taxon>
        <taxon>Sphingomonas</taxon>
    </lineage>
</organism>
<gene>
    <name evidence="1" type="ORF">FHR20_002909</name>
</gene>
<evidence type="ECO:0000313" key="1">
    <source>
        <dbReference type="EMBL" id="NIJ65947.1"/>
    </source>
</evidence>
<comment type="caution">
    <text evidence="1">The sequence shown here is derived from an EMBL/GenBank/DDBJ whole genome shotgun (WGS) entry which is preliminary data.</text>
</comment>
<protein>
    <submittedName>
        <fullName evidence="1">Uncharacterized protein</fullName>
    </submittedName>
</protein>